<dbReference type="InterPro" id="IPR008257">
    <property type="entry name" value="Pept_M19"/>
</dbReference>
<dbReference type="PROSITE" id="PS51365">
    <property type="entry name" value="RENAL_DIPEPTIDASE_2"/>
    <property type="match status" value="1"/>
</dbReference>
<organism evidence="1 2">
    <name type="scientific">Propionigenium maris DSM 9537</name>
    <dbReference type="NCBI Taxonomy" id="1123000"/>
    <lineage>
        <taxon>Bacteria</taxon>
        <taxon>Fusobacteriati</taxon>
        <taxon>Fusobacteriota</taxon>
        <taxon>Fusobacteriia</taxon>
        <taxon>Fusobacteriales</taxon>
        <taxon>Fusobacteriaceae</taxon>
        <taxon>Propionigenium</taxon>
    </lineage>
</organism>
<dbReference type="InterPro" id="IPR032466">
    <property type="entry name" value="Metal_Hydrolase"/>
</dbReference>
<dbReference type="EMBL" id="BSDY01000002">
    <property type="protein sequence ID" value="GLI55123.1"/>
    <property type="molecule type" value="Genomic_DNA"/>
</dbReference>
<dbReference type="Proteomes" id="UP001144471">
    <property type="component" value="Unassembled WGS sequence"/>
</dbReference>
<dbReference type="CDD" id="cd01301">
    <property type="entry name" value="rDP_like"/>
    <property type="match status" value="1"/>
</dbReference>
<dbReference type="PANTHER" id="PTHR10443">
    <property type="entry name" value="MICROSOMAL DIPEPTIDASE"/>
    <property type="match status" value="1"/>
</dbReference>
<dbReference type="Pfam" id="PF01244">
    <property type="entry name" value="Peptidase_M19"/>
    <property type="match status" value="1"/>
</dbReference>
<evidence type="ECO:0000313" key="1">
    <source>
        <dbReference type="EMBL" id="GLI55123.1"/>
    </source>
</evidence>
<proteinExistence type="predicted"/>
<comment type="caution">
    <text evidence="1">The sequence shown here is derived from an EMBL/GenBank/DDBJ whole genome shotgun (WGS) entry which is preliminary data.</text>
</comment>
<sequence>MKILDMHCDTIYRLYFEHTAGDTLERNSLQVDLEKLKRVGAMGQFFALFFDAQDPRELKEEETPWEVFTGMHKLYKKEVARYPHLIGEALSYKDILSNRERGILSSILTLEGGEPVMGDMDKLRKIYDMGVRLITLTWNNENDLAYPNKYQDFRELGLKDKGIETVHLMNELGMIIDVSHLSDGGFWDVARHSSKPFLASHSNAREVWNHPRNLTDDMIRAMADKGGVTGLNFCSSFLDGSDLCKVDDLVKHALYLIDKGGEEFLALGTDFDGIENSLEIKNIGEMEKLDSALKRGGLTSSQLEKIYNKNILRVFKEVVG</sequence>
<dbReference type="InterPro" id="IPR000180">
    <property type="entry name" value="Dipep_AS"/>
</dbReference>
<keyword evidence="2" id="KW-1185">Reference proteome</keyword>
<dbReference type="PANTHER" id="PTHR10443:SF12">
    <property type="entry name" value="DIPEPTIDASE"/>
    <property type="match status" value="1"/>
</dbReference>
<dbReference type="GO" id="GO:0006508">
    <property type="term" value="P:proteolysis"/>
    <property type="evidence" value="ECO:0007669"/>
    <property type="project" value="InterPro"/>
</dbReference>
<evidence type="ECO:0000313" key="2">
    <source>
        <dbReference type="Proteomes" id="UP001144471"/>
    </source>
</evidence>
<dbReference type="SUPFAM" id="SSF51556">
    <property type="entry name" value="Metallo-dependent hydrolases"/>
    <property type="match status" value="1"/>
</dbReference>
<dbReference type="GO" id="GO:0070573">
    <property type="term" value="F:metallodipeptidase activity"/>
    <property type="evidence" value="ECO:0007669"/>
    <property type="project" value="InterPro"/>
</dbReference>
<name>A0A9W6GJ37_9FUSO</name>
<reference evidence="1" key="1">
    <citation type="submission" date="2022-12" db="EMBL/GenBank/DDBJ databases">
        <title>Reference genome sequencing for broad-spectrum identification of bacterial and archaeal isolates by mass spectrometry.</title>
        <authorList>
            <person name="Sekiguchi Y."/>
            <person name="Tourlousse D.M."/>
        </authorList>
    </citation>
    <scope>NUCLEOTIDE SEQUENCE</scope>
    <source>
        <strain evidence="1">10succ1</strain>
    </source>
</reference>
<accession>A0A9W6GJ37</accession>
<dbReference type="RefSeq" id="WP_281833385.1">
    <property type="nucleotide sequence ID" value="NZ_BSDY01000002.1"/>
</dbReference>
<dbReference type="PROSITE" id="PS00869">
    <property type="entry name" value="RENAL_DIPEPTIDASE_1"/>
    <property type="match status" value="1"/>
</dbReference>
<protein>
    <submittedName>
        <fullName evidence="1">Peptidase</fullName>
    </submittedName>
</protein>
<gene>
    <name evidence="1" type="ORF">PM10SUCC1_06380</name>
</gene>
<dbReference type="Gene3D" id="3.20.20.140">
    <property type="entry name" value="Metal-dependent hydrolases"/>
    <property type="match status" value="1"/>
</dbReference>
<dbReference type="AlphaFoldDB" id="A0A9W6GJ37"/>